<feature type="transmembrane region" description="Helical" evidence="5">
    <location>
        <begin position="26"/>
        <end position="45"/>
    </location>
</feature>
<evidence type="ECO:0000256" key="2">
    <source>
        <dbReference type="ARBA" id="ARBA00022692"/>
    </source>
</evidence>
<feature type="transmembrane region" description="Helical" evidence="5">
    <location>
        <begin position="51"/>
        <end position="68"/>
    </location>
</feature>
<gene>
    <name evidence="7" type="ORF">DLNHIDIE_00227</name>
    <name evidence="6" type="ORF">GCD22_01878</name>
</gene>
<name>A0A543Q217_ACITH</name>
<dbReference type="Pfam" id="PF05101">
    <property type="entry name" value="VirB3"/>
    <property type="match status" value="1"/>
</dbReference>
<keyword evidence="2 5" id="KW-0812">Transmembrane</keyword>
<evidence type="ECO:0008006" key="10">
    <source>
        <dbReference type="Google" id="ProtNLM"/>
    </source>
</evidence>
<dbReference type="Proteomes" id="UP000315403">
    <property type="component" value="Unassembled WGS sequence"/>
</dbReference>
<accession>A0A543Q217</accession>
<dbReference type="GeneID" id="60696198"/>
<protein>
    <recommendedName>
        <fullName evidence="10">Type IV secretion system protein VirB3</fullName>
    </recommendedName>
</protein>
<proteinExistence type="predicted"/>
<evidence type="ECO:0000313" key="6">
    <source>
        <dbReference type="EMBL" id="QFX96153.1"/>
    </source>
</evidence>
<evidence type="ECO:0000256" key="4">
    <source>
        <dbReference type="ARBA" id="ARBA00023136"/>
    </source>
</evidence>
<keyword evidence="3 5" id="KW-1133">Transmembrane helix</keyword>
<sequence length="111" mass="13269">MQTGESRAERLRKSPVHRAVIGKKRVMGVPFNYTVMLFSGSFSFAWVTQQWPLALLPFILFAGLRYIYKDEPYFVEVYFRYIRQHERYEPWPHASFQDQRPKDLIGHGKAW</sequence>
<evidence type="ECO:0000256" key="3">
    <source>
        <dbReference type="ARBA" id="ARBA00022989"/>
    </source>
</evidence>
<dbReference type="GO" id="GO:0016020">
    <property type="term" value="C:membrane"/>
    <property type="evidence" value="ECO:0007669"/>
    <property type="project" value="UniProtKB-SubCell"/>
</dbReference>
<evidence type="ECO:0000313" key="9">
    <source>
        <dbReference type="Proteomes" id="UP000363590"/>
    </source>
</evidence>
<evidence type="ECO:0000256" key="1">
    <source>
        <dbReference type="ARBA" id="ARBA00004370"/>
    </source>
</evidence>
<evidence type="ECO:0000313" key="8">
    <source>
        <dbReference type="Proteomes" id="UP000315403"/>
    </source>
</evidence>
<reference evidence="6 9" key="2">
    <citation type="submission" date="2019-10" db="EMBL/GenBank/DDBJ databases">
        <authorList>
            <person name="Wang R."/>
        </authorList>
    </citation>
    <scope>NUCLEOTIDE SEQUENCE [LARGE SCALE GENOMIC DNA]</scope>
    <source>
        <strain evidence="6 9">ATCC 19377</strain>
    </source>
</reference>
<dbReference type="KEGG" id="atx:GCD22_01878"/>
<dbReference type="Proteomes" id="UP000363590">
    <property type="component" value="Chromosome"/>
</dbReference>
<dbReference type="RefSeq" id="WP_031572295.1">
    <property type="nucleotide sequence ID" value="NZ_CP045571.1"/>
</dbReference>
<comment type="subcellular location">
    <subcellularLocation>
        <location evidence="1">Membrane</location>
    </subcellularLocation>
</comment>
<evidence type="ECO:0000313" key="7">
    <source>
        <dbReference type="EMBL" id="TQN50374.1"/>
    </source>
</evidence>
<organism evidence="7 8">
    <name type="scientific">Acidithiobacillus thiooxidans ATCC 19377</name>
    <dbReference type="NCBI Taxonomy" id="637390"/>
    <lineage>
        <taxon>Bacteria</taxon>
        <taxon>Pseudomonadati</taxon>
        <taxon>Pseudomonadota</taxon>
        <taxon>Acidithiobacillia</taxon>
        <taxon>Acidithiobacillales</taxon>
        <taxon>Acidithiobacillaceae</taxon>
        <taxon>Acidithiobacillus</taxon>
    </lineage>
</organism>
<dbReference type="EMBL" id="SZUV01000001">
    <property type="protein sequence ID" value="TQN50374.1"/>
    <property type="molecule type" value="Genomic_DNA"/>
</dbReference>
<dbReference type="AlphaFoldDB" id="A0A543Q217"/>
<dbReference type="InterPro" id="IPR007792">
    <property type="entry name" value="T4SS_VirB3/TrbD/AvhB"/>
</dbReference>
<dbReference type="EMBL" id="CP045571">
    <property type="protein sequence ID" value="QFX96153.1"/>
    <property type="molecule type" value="Genomic_DNA"/>
</dbReference>
<keyword evidence="4 5" id="KW-0472">Membrane</keyword>
<reference evidence="7 8" key="1">
    <citation type="submission" date="2019-03" db="EMBL/GenBank/DDBJ databases">
        <title>New insights into Acidothiobacillus thiooxidans sulfur metabolism through coupled gene expression, solution geochemistry, microscopy and spectroscopy analyses.</title>
        <authorList>
            <person name="Camacho D."/>
            <person name="Frazao R."/>
            <person name="Fouillen A."/>
            <person name="Nanci A."/>
            <person name="Lang B.F."/>
            <person name="Apte S.C."/>
            <person name="Baron C."/>
            <person name="Warren L.A."/>
        </authorList>
    </citation>
    <scope>NUCLEOTIDE SEQUENCE [LARGE SCALE GENOMIC DNA]</scope>
    <source>
        <strain evidence="7 8">ATCC 19377</strain>
    </source>
</reference>
<evidence type="ECO:0000256" key="5">
    <source>
        <dbReference type="SAM" id="Phobius"/>
    </source>
</evidence>